<protein>
    <submittedName>
        <fullName evidence="1">Uncharacterized protein</fullName>
    </submittedName>
</protein>
<organism evidence="1 2">
    <name type="scientific">Cymbomonas tetramitiformis</name>
    <dbReference type="NCBI Taxonomy" id="36881"/>
    <lineage>
        <taxon>Eukaryota</taxon>
        <taxon>Viridiplantae</taxon>
        <taxon>Chlorophyta</taxon>
        <taxon>Pyramimonadophyceae</taxon>
        <taxon>Pyramimonadales</taxon>
        <taxon>Pyramimonadaceae</taxon>
        <taxon>Cymbomonas</taxon>
    </lineage>
</organism>
<name>A0AAE0ERA5_9CHLO</name>
<accession>A0AAE0ERA5</accession>
<evidence type="ECO:0000313" key="1">
    <source>
        <dbReference type="EMBL" id="KAK3237711.1"/>
    </source>
</evidence>
<dbReference type="AlphaFoldDB" id="A0AAE0ERA5"/>
<sequence length="324" mass="35269">MISCKFCVGGYNGAPPTPVKRLQAAPFPFKSMYRQRDLMYTANTKTGWSRNKARAQRCSGVRASQDGVEAAKRQMIQDTADNLSSRVYKIGYMPAGYNLREIEITDDVEAVRVEVGIVGERKREDFAMIKRLPPPSVLIEVTMSQPMGIIFEPDSMGLVRVAELMPDSAAFRAAAVAKLNQNSESTTVEGDVLRAFTATVIDYENAKGAIVGDLTGTVRRVVLYGADNQRWASVQNALRQGRIADGEVSLILERPLDASPAVKWEPEAPAEKQMTEEMTAGAADAAAAGRAFADTPSVNPMGSAESVDFSSFPKKGHWLIQSLD</sequence>
<gene>
    <name evidence="1" type="ORF">CYMTET_52232</name>
</gene>
<comment type="caution">
    <text evidence="1">The sequence shown here is derived from an EMBL/GenBank/DDBJ whole genome shotgun (WGS) entry which is preliminary data.</text>
</comment>
<reference evidence="1 2" key="1">
    <citation type="journal article" date="2015" name="Genome Biol. Evol.">
        <title>Comparative Genomics of a Bacterivorous Green Alga Reveals Evolutionary Causalities and Consequences of Phago-Mixotrophic Mode of Nutrition.</title>
        <authorList>
            <person name="Burns J.A."/>
            <person name="Paasch A."/>
            <person name="Narechania A."/>
            <person name="Kim E."/>
        </authorList>
    </citation>
    <scope>NUCLEOTIDE SEQUENCE [LARGE SCALE GENOMIC DNA]</scope>
    <source>
        <strain evidence="1 2">PLY_AMNH</strain>
    </source>
</reference>
<dbReference type="EMBL" id="LGRX02034477">
    <property type="protein sequence ID" value="KAK3237711.1"/>
    <property type="molecule type" value="Genomic_DNA"/>
</dbReference>
<keyword evidence="2" id="KW-1185">Reference proteome</keyword>
<dbReference type="Proteomes" id="UP001190700">
    <property type="component" value="Unassembled WGS sequence"/>
</dbReference>
<evidence type="ECO:0000313" key="2">
    <source>
        <dbReference type="Proteomes" id="UP001190700"/>
    </source>
</evidence>
<proteinExistence type="predicted"/>